<feature type="compositionally biased region" description="Polar residues" evidence="1">
    <location>
        <begin position="166"/>
        <end position="178"/>
    </location>
</feature>
<sequence>MSNIPIPTTPRPRRSTATSTNTEEREGPSTIGSQRNKEDSVLLFGESPSKKGSSSVKYGGKRKSGGPLGPLVGPGSIPSASKTPDLRRESLSARLGIGRDVSDSISTPTSTSKRKNSVSRGSKKKPESSAPGSVSTPTPTSQKSKNLKRNHVVSMSISTDEEQRQDLSGSELSELTTPPSSPVRMTVKQRGEQQPPSTKISFIPISSSSLSGSPKKQSASKTQKSTYQKPKPVSKSASWAPSTANGMTEVLDTWSLERLGNHVWVMLGLGLPDGRVLVYQSSEDGEGGQEDGLQWCWWPAKLRRSKVADKDTLILTPYSLSTSPKNRDLQLPVANASSSNILSFSNNLEHVRFEKLTFLSRSSHNVEPISAVQRSPKKKRKLEKSGIEARFDQALALALEDEESLNDGVPSLYNALSRGGSFSTTNAPVSRKGKSRQVAKDSISDDNAEVNGGEGEWDDVVDSGADELLDIPGERVLCRATKNPATAYWPAQVIDYVPPPSRIRKKTKGKSQESMAGKYRVVFLDELEMEVPRDWFYASHEDGFGRCKLGKFQSEFVDNPNDTADDEDSYSDFDFEAEYDSISQGSGSNTRQPEFASLSLPTQFVHVIPVLQAVLKNKYPPTRDRHEQFMRGGRLRDTLTTEGEAGLRGRMNPKNMDVFAKLVECWCLGSSRREIETEENTDDRAVKVINVDGSEEQSGSRTSPDWSGEVPEAQSNGVQGKSIESTSNAEQATTDDIQMVLDVGARSMTTITDPAPLTTTPNGTDAHMDVLDEVSFKENHSPHSPPPMEIDTKPQSEGIVTDIQLQGPEEVETSVPIKSPPQSSHPSSSVTTPSVELELDDKPGLAPPLPLFITTQDTTTVSQDSEEQSPLTPIAEPIISAPPTAFEGNGERPRKKRERQTGCESFEALGGVEKVSYILTILFPVVIRQILLWRAGSRTVPGQLQVLPDEEEWELYRKAEELVRETDWVFDVRRLRETAEKKIRREEGVGVKNVTGRTSRRGLKD</sequence>
<keyword evidence="3" id="KW-1185">Reference proteome</keyword>
<evidence type="ECO:0008006" key="4">
    <source>
        <dbReference type="Google" id="ProtNLM"/>
    </source>
</evidence>
<feature type="compositionally biased region" description="Polar residues" evidence="1">
    <location>
        <begin position="696"/>
        <end position="705"/>
    </location>
</feature>
<dbReference type="GeneID" id="66078288"/>
<evidence type="ECO:0000256" key="1">
    <source>
        <dbReference type="SAM" id="MobiDB-lite"/>
    </source>
</evidence>
<feature type="compositionally biased region" description="Low complexity" evidence="1">
    <location>
        <begin position="45"/>
        <end position="58"/>
    </location>
</feature>
<feature type="compositionally biased region" description="Low complexity" evidence="1">
    <location>
        <begin position="820"/>
        <end position="835"/>
    </location>
</feature>
<comment type="caution">
    <text evidence="2">The sequence shown here is derived from an EMBL/GenBank/DDBJ whole genome shotgun (WGS) entry which is preliminary data.</text>
</comment>
<dbReference type="KEGG" id="more:E1B28_009212"/>
<evidence type="ECO:0000313" key="3">
    <source>
        <dbReference type="Proteomes" id="UP001049176"/>
    </source>
</evidence>
<reference evidence="2" key="1">
    <citation type="journal article" date="2021" name="Genome Biol. Evol.">
        <title>The assembled and annotated genome of the fairy-ring fungus Marasmius oreades.</title>
        <authorList>
            <person name="Hiltunen M."/>
            <person name="Ament-Velasquez S.L."/>
            <person name="Johannesson H."/>
        </authorList>
    </citation>
    <scope>NUCLEOTIDE SEQUENCE</scope>
    <source>
        <strain evidence="2">03SP1</strain>
    </source>
</reference>
<feature type="region of interest" description="Disordered" evidence="1">
    <location>
        <begin position="1"/>
        <end position="242"/>
    </location>
</feature>
<feature type="compositionally biased region" description="Polar residues" evidence="1">
    <location>
        <begin position="713"/>
        <end position="735"/>
    </location>
</feature>
<feature type="region of interest" description="Disordered" evidence="1">
    <location>
        <begin position="423"/>
        <end position="459"/>
    </location>
</feature>
<feature type="region of interest" description="Disordered" evidence="1">
    <location>
        <begin position="677"/>
        <end position="735"/>
    </location>
</feature>
<feature type="compositionally biased region" description="Polar residues" evidence="1">
    <location>
        <begin position="130"/>
        <end position="144"/>
    </location>
</feature>
<dbReference type="OrthoDB" id="2505887at2759"/>
<protein>
    <recommendedName>
        <fullName evidence="4">PWWP domain-containing protein</fullName>
    </recommendedName>
</protein>
<dbReference type="AlphaFoldDB" id="A0A9P7S006"/>
<feature type="compositionally biased region" description="Basic residues" evidence="1">
    <location>
        <begin position="112"/>
        <end position="123"/>
    </location>
</feature>
<gene>
    <name evidence="2" type="ORF">E1B28_009212</name>
</gene>
<organism evidence="2 3">
    <name type="scientific">Marasmius oreades</name>
    <name type="common">fairy-ring Marasmius</name>
    <dbReference type="NCBI Taxonomy" id="181124"/>
    <lineage>
        <taxon>Eukaryota</taxon>
        <taxon>Fungi</taxon>
        <taxon>Dikarya</taxon>
        <taxon>Basidiomycota</taxon>
        <taxon>Agaricomycotina</taxon>
        <taxon>Agaricomycetes</taxon>
        <taxon>Agaricomycetidae</taxon>
        <taxon>Agaricales</taxon>
        <taxon>Marasmiineae</taxon>
        <taxon>Marasmiaceae</taxon>
        <taxon>Marasmius</taxon>
    </lineage>
</organism>
<name>A0A9P7S006_9AGAR</name>
<evidence type="ECO:0000313" key="2">
    <source>
        <dbReference type="EMBL" id="KAG7092906.1"/>
    </source>
</evidence>
<feature type="compositionally biased region" description="Low complexity" evidence="1">
    <location>
        <begin position="69"/>
        <end position="79"/>
    </location>
</feature>
<dbReference type="EMBL" id="CM032185">
    <property type="protein sequence ID" value="KAG7092906.1"/>
    <property type="molecule type" value="Genomic_DNA"/>
</dbReference>
<dbReference type="RefSeq" id="XP_043009376.1">
    <property type="nucleotide sequence ID" value="XM_043154088.1"/>
</dbReference>
<feature type="region of interest" description="Disordered" evidence="1">
    <location>
        <begin position="880"/>
        <end position="899"/>
    </location>
</feature>
<accession>A0A9P7S006</accession>
<feature type="region of interest" description="Disordered" evidence="1">
    <location>
        <begin position="807"/>
        <end position="838"/>
    </location>
</feature>
<proteinExistence type="predicted"/>
<dbReference type="Proteomes" id="UP001049176">
    <property type="component" value="Chromosome 5"/>
</dbReference>
<feature type="compositionally biased region" description="Low complexity" evidence="1">
    <location>
        <begin position="195"/>
        <end position="229"/>
    </location>
</feature>